<dbReference type="PANTHER" id="PTHR34987">
    <property type="entry name" value="C, PUTATIVE (AFU_ORTHOLOGUE AFUA_3G02880)-RELATED"/>
    <property type="match status" value="1"/>
</dbReference>
<protein>
    <submittedName>
        <fullName evidence="3">Uncharacterized protein</fullName>
    </submittedName>
</protein>
<feature type="domain" description="Alpha-L-rhamnosidase six-hairpin glycosidase" evidence="1">
    <location>
        <begin position="185"/>
        <end position="469"/>
    </location>
</feature>
<dbReference type="GeneID" id="28736966"/>
<dbReference type="GO" id="GO:0005975">
    <property type="term" value="P:carbohydrate metabolic process"/>
    <property type="evidence" value="ECO:0007669"/>
    <property type="project" value="InterPro"/>
</dbReference>
<dbReference type="InterPro" id="IPR012341">
    <property type="entry name" value="6hp_glycosidase-like_sf"/>
</dbReference>
<dbReference type="EMBL" id="LFJN01000055">
    <property type="protein sequence ID" value="KPI34600.1"/>
    <property type="molecule type" value="Genomic_DNA"/>
</dbReference>
<dbReference type="AlphaFoldDB" id="A0A0N1HGL6"/>
<dbReference type="OrthoDB" id="10036721at2759"/>
<evidence type="ECO:0000313" key="4">
    <source>
        <dbReference type="Proteomes" id="UP000038010"/>
    </source>
</evidence>
<dbReference type="PANTHER" id="PTHR34987:SF4">
    <property type="entry name" value="ALPHA-L-RHAMNOSIDASE C-TERMINAL DOMAIN-CONTAINING PROTEIN"/>
    <property type="match status" value="1"/>
</dbReference>
<dbReference type="InterPro" id="IPR008928">
    <property type="entry name" value="6-hairpin_glycosidase_sf"/>
</dbReference>
<dbReference type="Proteomes" id="UP000038010">
    <property type="component" value="Unassembled WGS sequence"/>
</dbReference>
<dbReference type="Pfam" id="PF21104">
    <property type="entry name" value="Glyco_hydro_78_N"/>
    <property type="match status" value="1"/>
</dbReference>
<evidence type="ECO:0000313" key="3">
    <source>
        <dbReference type="EMBL" id="KPI34600.1"/>
    </source>
</evidence>
<dbReference type="Pfam" id="PF17389">
    <property type="entry name" value="Bac_rhamnosid6H"/>
    <property type="match status" value="1"/>
</dbReference>
<proteinExistence type="predicted"/>
<dbReference type="GO" id="GO:0003824">
    <property type="term" value="F:catalytic activity"/>
    <property type="evidence" value="ECO:0007669"/>
    <property type="project" value="UniProtKB-ARBA"/>
</dbReference>
<dbReference type="InterPro" id="IPR049164">
    <property type="entry name" value="Glyco_hydro_78_N"/>
</dbReference>
<dbReference type="VEuPathDB" id="FungiDB:AB675_4915"/>
<evidence type="ECO:0000259" key="1">
    <source>
        <dbReference type="Pfam" id="PF17389"/>
    </source>
</evidence>
<dbReference type="RefSeq" id="XP_017994563.1">
    <property type="nucleotide sequence ID" value="XM_018145086.1"/>
</dbReference>
<organism evidence="3 4">
    <name type="scientific">Cyphellophora attinorum</name>
    <dbReference type="NCBI Taxonomy" id="1664694"/>
    <lineage>
        <taxon>Eukaryota</taxon>
        <taxon>Fungi</taxon>
        <taxon>Dikarya</taxon>
        <taxon>Ascomycota</taxon>
        <taxon>Pezizomycotina</taxon>
        <taxon>Eurotiomycetes</taxon>
        <taxon>Chaetothyriomycetidae</taxon>
        <taxon>Chaetothyriales</taxon>
        <taxon>Cyphellophoraceae</taxon>
        <taxon>Cyphellophora</taxon>
    </lineage>
</organism>
<dbReference type="SUPFAM" id="SSF48208">
    <property type="entry name" value="Six-hairpin glycosidases"/>
    <property type="match status" value="1"/>
</dbReference>
<dbReference type="InterPro" id="IPR035396">
    <property type="entry name" value="Bac_rhamnosid6H"/>
</dbReference>
<accession>A0A0N1HGL6</accession>
<comment type="caution">
    <text evidence="3">The sequence shown here is derived from an EMBL/GenBank/DDBJ whole genome shotgun (WGS) entry which is preliminary data.</text>
</comment>
<evidence type="ECO:0000259" key="2">
    <source>
        <dbReference type="Pfam" id="PF21104"/>
    </source>
</evidence>
<feature type="domain" description="Glycosyl hydrolase family 78 alpha-rhamnosidase N-terminal" evidence="2">
    <location>
        <begin position="48"/>
        <end position="169"/>
    </location>
</feature>
<name>A0A0N1HGL6_9EURO</name>
<dbReference type="Gene3D" id="1.50.10.10">
    <property type="match status" value="1"/>
</dbReference>
<reference evidence="3 4" key="1">
    <citation type="submission" date="2015-06" db="EMBL/GenBank/DDBJ databases">
        <title>Draft genome of the ant-associated black yeast Phialophora attae CBS 131958.</title>
        <authorList>
            <person name="Moreno L.F."/>
            <person name="Stielow B.J."/>
            <person name="de Hoog S."/>
            <person name="Vicente V.A."/>
            <person name="Weiss V.A."/>
            <person name="de Vries M."/>
            <person name="Cruz L.M."/>
            <person name="Souza E.M."/>
        </authorList>
    </citation>
    <scope>NUCLEOTIDE SEQUENCE [LARGE SCALE GENOMIC DNA]</scope>
    <source>
        <strain evidence="3 4">CBS 131958</strain>
    </source>
</reference>
<keyword evidence="4" id="KW-1185">Reference proteome</keyword>
<gene>
    <name evidence="3" type="ORF">AB675_4915</name>
</gene>
<sequence>MVEVPEDQKIEYVPPTKYNHESVTRDSLTETSGTIREGPIIILRHHPQASGGIGQLRDLTWGRGDEFVLDFGLHLVGHVAFHLDAEGLNIDAPCRLHLTFGESPFDVTERMDDIETWISTSWLPDETINIDFMPEDVTIPRRQSFRYLRVQIIDTSPKYKVAFSNFIVTSVSAVPSDSQLELYSFGENDTLLETIDEISVLTLRDCMQTVFEDGPRRDRRMWIGDLRLQALTSYHTIKDFNLAKRCLFMFAALPREDGSLPACLFEKPKLTPATDYIVDYDALFGVIVHDYGSLSGALAHLDPTTHVFDTSRSKSWKFLDWADNLDKSAGMHGLLLYCLKHVNQLARLLSIDPLPYIDTINLMTTAAAKTFLDPSTNTITSGPNAQISLASAAWLTLAGALPPQTCRQALLSALHHPDTIHPLTPYLYHHLIDALATVHLYDEAISILKRYWGGMVIAGADTFWECFDEKDPRRIAGSVVAGSVVAGSVVAGSVVAGLVVAGSDVKDWIVEDSAVGDSDVEVSDVEVPSVENSVVEDWVVEDCVIEDSEDGVTTSSPLIFDERIDLDGGSTTIRVRLCSGPEVFATPFGLFPNVVGGIFGMQLHVDLVDEVVEVVVEDAVKEVVDDLVEDVVCVALEDVVEEVLDDVVEEVLDDVVEEVLDDVLDEVVVGSRIGVRALSGVVVVEDVVVMIITAVLEPVVVVISLGVGGSCTSVSVILGSRSHPNPEYTPVVYFLQYVCMPSVLRNILSAMDS</sequence>